<proteinExistence type="predicted"/>
<gene>
    <name evidence="4" type="ORF">UT18_C0032G0003</name>
</gene>
<evidence type="ECO:0000313" key="5">
    <source>
        <dbReference type="Proteomes" id="UP000034207"/>
    </source>
</evidence>
<dbReference type="Gene3D" id="2.60.120.260">
    <property type="entry name" value="Galactose-binding domain-like"/>
    <property type="match status" value="1"/>
</dbReference>
<evidence type="ECO:0000259" key="3">
    <source>
        <dbReference type="PROSITE" id="PS50022"/>
    </source>
</evidence>
<keyword evidence="2" id="KW-1133">Transmembrane helix</keyword>
<evidence type="ECO:0000256" key="1">
    <source>
        <dbReference type="SAM" id="MobiDB-lite"/>
    </source>
</evidence>
<dbReference type="InterPro" id="IPR012334">
    <property type="entry name" value="Pectin_lyas_fold"/>
</dbReference>
<evidence type="ECO:0000313" key="4">
    <source>
        <dbReference type="EMBL" id="KKQ92929.1"/>
    </source>
</evidence>
<keyword evidence="2" id="KW-0472">Membrane</keyword>
<feature type="region of interest" description="Disordered" evidence="1">
    <location>
        <begin position="436"/>
        <end position="465"/>
    </location>
</feature>
<evidence type="ECO:0000256" key="2">
    <source>
        <dbReference type="SAM" id="Phobius"/>
    </source>
</evidence>
<dbReference type="EMBL" id="LBVV01000032">
    <property type="protein sequence ID" value="KKQ92929.1"/>
    <property type="molecule type" value="Genomic_DNA"/>
</dbReference>
<dbReference type="Proteomes" id="UP000034207">
    <property type="component" value="Unassembled WGS sequence"/>
</dbReference>
<sequence length="586" mass="63735">MGEKSLIKRKFEVKLLKEISMQNINSFLRKPKASIFAFSVMVLLLVSGGFYYVFKSKAAGEEQIANGKQGYALSAAHGSTANMAFDGTNDTAWQSDNKDNQWVCVDLGSVRSFSHVLVDWRSGYHAKTWAVMTHDETKWTVAFKTLNGIGAAERADMPTGTKGRYVCIYNGQRYNSDASTGGGFAINEIGVYGTAIISPTPAPTSTPVPTGTVINVSTYGAKGDGITDDTAAIQRAINELPVSATLVGEADKWYLVSSVYLKSNMTLANIKLLAKPTHETNILQSVVNIGKWYEKTLKKDIIIRDIEINGQRSKFTNIRADEDGGKHGIKVVGRAENITIERVQSHHNATDGLMIHQGVGNIPDGYDVTEPLIKNITVRDSVFNYNRRCGISAQSLDGALFDRVITNYNDTDIDQTEGGRGITMNYTGSRFAQGMDIESDGKPGQQSKNVTVQNSESRGNATQGFCVSEHLPPSDANYRPHENIKFIGNVADSGNVPGRDLFGIIIFNDKRTDPKKGYNNIVIRDNKLNDGGVALISVDGAIVANNEMKVSDGTALFADYTNAVTLSNNISNGVPVFTNSTNHTIQ</sequence>
<accession>A0A0G0P469</accession>
<protein>
    <submittedName>
        <fullName evidence="4">Coagulation factor 5/8 type-like protein</fullName>
    </submittedName>
</protein>
<dbReference type="AlphaFoldDB" id="A0A0G0P469"/>
<dbReference type="Gene3D" id="2.160.20.10">
    <property type="entry name" value="Single-stranded right-handed beta-helix, Pectin lyase-like"/>
    <property type="match status" value="1"/>
</dbReference>
<dbReference type="PATRIC" id="fig|1618345.3.peg.1201"/>
<feature type="compositionally biased region" description="Polar residues" evidence="1">
    <location>
        <begin position="444"/>
        <end position="465"/>
    </location>
</feature>
<comment type="caution">
    <text evidence="4">The sequence shown here is derived from an EMBL/GenBank/DDBJ whole genome shotgun (WGS) entry which is preliminary data.</text>
</comment>
<dbReference type="SUPFAM" id="SSF49785">
    <property type="entry name" value="Galactose-binding domain-like"/>
    <property type="match status" value="1"/>
</dbReference>
<dbReference type="SUPFAM" id="SSF51126">
    <property type="entry name" value="Pectin lyase-like"/>
    <property type="match status" value="1"/>
</dbReference>
<dbReference type="InterPro" id="IPR011050">
    <property type="entry name" value="Pectin_lyase_fold/virulence"/>
</dbReference>
<dbReference type="InterPro" id="IPR006626">
    <property type="entry name" value="PbH1"/>
</dbReference>
<dbReference type="PROSITE" id="PS50022">
    <property type="entry name" value="FA58C_3"/>
    <property type="match status" value="1"/>
</dbReference>
<feature type="transmembrane region" description="Helical" evidence="2">
    <location>
        <begin position="35"/>
        <end position="54"/>
    </location>
</feature>
<reference evidence="4" key="1">
    <citation type="journal article" date="2015" name="Nature">
        <title>rRNA introns, odd ribosomes, and small enigmatic genomes across a large radiation of phyla.</title>
        <authorList>
            <person name="Brown C.T."/>
            <person name="Hug L.A."/>
            <person name="Thomas B.C."/>
            <person name="Sharon I."/>
            <person name="Castelle C.J."/>
            <person name="Singh A."/>
            <person name="Wilkins M.J."/>
            <person name="Williams K.H."/>
            <person name="Banfield J.F."/>
        </authorList>
    </citation>
    <scope>NUCLEOTIDE SEQUENCE [LARGE SCALE GENOMIC DNA]</scope>
</reference>
<name>A0A0G0P469_UNCC2</name>
<dbReference type="STRING" id="1618345.UT18_C0032G0003"/>
<dbReference type="SMART" id="SM00710">
    <property type="entry name" value="PbH1"/>
    <property type="match status" value="7"/>
</dbReference>
<dbReference type="InterPro" id="IPR000421">
    <property type="entry name" value="FA58C"/>
</dbReference>
<organism evidence="4 5">
    <name type="scientific">candidate division CPR2 bacterium GW2011_GWC2_39_10</name>
    <dbReference type="NCBI Taxonomy" id="1618345"/>
    <lineage>
        <taxon>Bacteria</taxon>
        <taxon>Bacteria division CPR2</taxon>
    </lineage>
</organism>
<dbReference type="Pfam" id="PF22633">
    <property type="entry name" value="F5_F8_type_C_2"/>
    <property type="match status" value="1"/>
</dbReference>
<keyword evidence="2" id="KW-0812">Transmembrane</keyword>
<dbReference type="InterPro" id="IPR008979">
    <property type="entry name" value="Galactose-bd-like_sf"/>
</dbReference>
<feature type="domain" description="F5/8 type C" evidence="3">
    <location>
        <begin position="47"/>
        <end position="194"/>
    </location>
</feature>